<gene>
    <name evidence="5" type="ORF">RDI58_008829</name>
</gene>
<accession>A0AAN8U154</accession>
<evidence type="ECO:0000256" key="3">
    <source>
        <dbReference type="RuleBase" id="RU365026"/>
    </source>
</evidence>
<dbReference type="PANTHER" id="PTHR12542:SF92">
    <property type="entry name" value="EXOCYST COMPLEX COMPONENT EXO70E2"/>
    <property type="match status" value="1"/>
</dbReference>
<dbReference type="SUPFAM" id="SSF74788">
    <property type="entry name" value="Cullin repeat-like"/>
    <property type="match status" value="1"/>
</dbReference>
<name>A0AAN8U154_SOLBU</name>
<protein>
    <recommendedName>
        <fullName evidence="3">Exocyst subunit Exo70 family protein</fullName>
    </recommendedName>
</protein>
<dbReference type="PANTHER" id="PTHR12542">
    <property type="entry name" value="EXOCYST COMPLEX PROTEIN EXO70"/>
    <property type="match status" value="1"/>
</dbReference>
<keyword evidence="2 3" id="KW-0813">Transport</keyword>
<dbReference type="InterPro" id="IPR004140">
    <property type="entry name" value="Exo70"/>
</dbReference>
<keyword evidence="3" id="KW-0653">Protein transport</keyword>
<keyword evidence="3" id="KW-0268">Exocytosis</keyword>
<keyword evidence="6" id="KW-1185">Reference proteome</keyword>
<evidence type="ECO:0000259" key="4">
    <source>
        <dbReference type="Pfam" id="PF03081"/>
    </source>
</evidence>
<dbReference type="Pfam" id="PF03081">
    <property type="entry name" value="Exo70_C"/>
    <property type="match status" value="1"/>
</dbReference>
<comment type="function">
    <text evidence="3">Component of the exocyst complex.</text>
</comment>
<dbReference type="EMBL" id="JBANQN010000003">
    <property type="protein sequence ID" value="KAK6795376.1"/>
    <property type="molecule type" value="Genomic_DNA"/>
</dbReference>
<dbReference type="GO" id="GO:0005546">
    <property type="term" value="F:phosphatidylinositol-4,5-bisphosphate binding"/>
    <property type="evidence" value="ECO:0007669"/>
    <property type="project" value="InterPro"/>
</dbReference>
<dbReference type="Gene3D" id="1.20.1280.170">
    <property type="entry name" value="Exocyst complex component Exo70"/>
    <property type="match status" value="1"/>
</dbReference>
<dbReference type="GO" id="GO:0006887">
    <property type="term" value="P:exocytosis"/>
    <property type="evidence" value="ECO:0007669"/>
    <property type="project" value="UniProtKB-KW"/>
</dbReference>
<dbReference type="InterPro" id="IPR016159">
    <property type="entry name" value="Cullin_repeat-like_dom_sf"/>
</dbReference>
<organism evidence="5 6">
    <name type="scientific">Solanum bulbocastanum</name>
    <name type="common">Wild potato</name>
    <dbReference type="NCBI Taxonomy" id="147425"/>
    <lineage>
        <taxon>Eukaryota</taxon>
        <taxon>Viridiplantae</taxon>
        <taxon>Streptophyta</taxon>
        <taxon>Embryophyta</taxon>
        <taxon>Tracheophyta</taxon>
        <taxon>Spermatophyta</taxon>
        <taxon>Magnoliopsida</taxon>
        <taxon>eudicotyledons</taxon>
        <taxon>Gunneridae</taxon>
        <taxon>Pentapetalae</taxon>
        <taxon>asterids</taxon>
        <taxon>lamiids</taxon>
        <taxon>Solanales</taxon>
        <taxon>Solanaceae</taxon>
        <taxon>Solanoideae</taxon>
        <taxon>Solaneae</taxon>
        <taxon>Solanum</taxon>
    </lineage>
</organism>
<dbReference type="GO" id="GO:0000145">
    <property type="term" value="C:exocyst"/>
    <property type="evidence" value="ECO:0007669"/>
    <property type="project" value="InterPro"/>
</dbReference>
<evidence type="ECO:0000256" key="2">
    <source>
        <dbReference type="ARBA" id="ARBA00022448"/>
    </source>
</evidence>
<dbReference type="InterPro" id="IPR046364">
    <property type="entry name" value="Exo70_C"/>
</dbReference>
<dbReference type="GO" id="GO:0015031">
    <property type="term" value="P:protein transport"/>
    <property type="evidence" value="ECO:0007669"/>
    <property type="project" value="UniProtKB-KW"/>
</dbReference>
<reference evidence="5 6" key="1">
    <citation type="submission" date="2024-02" db="EMBL/GenBank/DDBJ databases">
        <title>de novo genome assembly of Solanum bulbocastanum strain 11H21.</title>
        <authorList>
            <person name="Hosaka A.J."/>
        </authorList>
    </citation>
    <scope>NUCLEOTIDE SEQUENCE [LARGE SCALE GENOMIC DNA]</scope>
    <source>
        <tissue evidence="5">Young leaves</tissue>
    </source>
</reference>
<evidence type="ECO:0000313" key="6">
    <source>
        <dbReference type="Proteomes" id="UP001371456"/>
    </source>
</evidence>
<evidence type="ECO:0000313" key="5">
    <source>
        <dbReference type="EMBL" id="KAK6795376.1"/>
    </source>
</evidence>
<proteinExistence type="inferred from homology"/>
<comment type="similarity">
    <text evidence="1 3">Belongs to the EXO70 family.</text>
</comment>
<dbReference type="Pfam" id="PF20669">
    <property type="entry name" value="Exo70_N"/>
    <property type="match status" value="1"/>
</dbReference>
<dbReference type="AlphaFoldDB" id="A0AAN8U154"/>
<evidence type="ECO:0000256" key="1">
    <source>
        <dbReference type="ARBA" id="ARBA00006756"/>
    </source>
</evidence>
<feature type="domain" description="Exocyst complex subunit Exo70 C-terminal" evidence="4">
    <location>
        <begin position="267"/>
        <end position="620"/>
    </location>
</feature>
<sequence>MEDDKSADQHVIAAAHHLVKALKDSTSLSDEVRRTLADLDIHLAAMNEAKEDETTSFREIEDRFRSAQAKIMSLQSNCLKIWDTGPSNQLLEYLQNVEEVRSIIVSLESMVPNNNRKQSRLTNQAHCVLQIAMVKLQEEVINILLQSKQCFGRAYVSFHSCEEIVVDEETMVSIEDDSVEGTSCLDSSRAESEECIIMDLVNPGVVPYIKSIADLMFASHYVQEFCQVFIRFWKDALYEYLGFFCMQQISIEEVLRMDWASLNCRIKKWRQAMKNVIAFYLPSEKNLFDQILGEFGSVSSTCFIEVSKDAMMCLLNFGQAVAIGPLLPERLFCLLDMYELLRGLCQDVDALFCENHGNSIQVEYHELTKNLGDSAKAIFLGLGNRIASNTSTTPFQGGGVHPLTKYVINYFMLLSEYYVTLRFLLEDREVENSGEVVDALVRLDISSKFPCPVALHLQSITSRLESNLEDRSNLYKDDSLKHIFLMNNIHYIVQKIKNSKLRTCFGDEWIKIHIVKYVQHEKSYERKTWNSIISLITGYEKSGKAVLKERCRNFSIAFEDVYKNQTGWTIPDIDLRADLNISIGLRVVHAYRTFAGQVRKSLSEKHIKYTEEDLEEYLLDFFQGSAKSLNHHWRR</sequence>
<comment type="caution">
    <text evidence="5">The sequence shown here is derived from an EMBL/GenBank/DDBJ whole genome shotgun (WGS) entry which is preliminary data.</text>
</comment>
<dbReference type="Proteomes" id="UP001371456">
    <property type="component" value="Unassembled WGS sequence"/>
</dbReference>